<evidence type="ECO:0000313" key="4">
    <source>
        <dbReference type="EMBL" id="NHN32995.1"/>
    </source>
</evidence>
<dbReference type="SUPFAM" id="SSF56300">
    <property type="entry name" value="Metallo-dependent phosphatases"/>
    <property type="match status" value="1"/>
</dbReference>
<dbReference type="PRINTS" id="PR01607">
    <property type="entry name" value="APYRASEFAMLY"/>
</dbReference>
<name>A0ABX0JC92_9BACL</name>
<dbReference type="Gene3D" id="3.60.21.10">
    <property type="match status" value="1"/>
</dbReference>
<dbReference type="Pfam" id="PF02872">
    <property type="entry name" value="5_nucleotid_C"/>
    <property type="match status" value="1"/>
</dbReference>
<dbReference type="CDD" id="cd00118">
    <property type="entry name" value="LysM"/>
    <property type="match status" value="1"/>
</dbReference>
<dbReference type="PROSITE" id="PS51782">
    <property type="entry name" value="LYSM"/>
    <property type="match status" value="1"/>
</dbReference>
<comment type="similarity">
    <text evidence="2">Belongs to the 5'-nucleotidase family.</text>
</comment>
<dbReference type="Pfam" id="PF00149">
    <property type="entry name" value="Metallophos"/>
    <property type="match status" value="1"/>
</dbReference>
<dbReference type="PROSITE" id="PS00785">
    <property type="entry name" value="5_NUCLEOTIDASE_1"/>
    <property type="match status" value="1"/>
</dbReference>
<evidence type="ECO:0000259" key="3">
    <source>
        <dbReference type="PROSITE" id="PS51782"/>
    </source>
</evidence>
<dbReference type="InterPro" id="IPR036779">
    <property type="entry name" value="LysM_dom_sf"/>
</dbReference>
<evidence type="ECO:0000256" key="2">
    <source>
        <dbReference type="RuleBase" id="RU362119"/>
    </source>
</evidence>
<accession>A0ABX0JC92</accession>
<keyword evidence="1 2" id="KW-0732">Signal</keyword>
<dbReference type="InterPro" id="IPR018392">
    <property type="entry name" value="LysM"/>
</dbReference>
<dbReference type="PANTHER" id="PTHR11575">
    <property type="entry name" value="5'-NUCLEOTIDASE-RELATED"/>
    <property type="match status" value="1"/>
</dbReference>
<feature type="signal peptide" evidence="2">
    <location>
        <begin position="1"/>
        <end position="26"/>
    </location>
</feature>
<organism evidence="4 5">
    <name type="scientific">Paenibacillus agricola</name>
    <dbReference type="NCBI Taxonomy" id="2716264"/>
    <lineage>
        <taxon>Bacteria</taxon>
        <taxon>Bacillati</taxon>
        <taxon>Bacillota</taxon>
        <taxon>Bacilli</taxon>
        <taxon>Bacillales</taxon>
        <taxon>Paenibacillaceae</taxon>
        <taxon>Paenibacillus</taxon>
    </lineage>
</organism>
<protein>
    <submittedName>
        <fullName evidence="4">LysM peptidoglycan-binding domain-containing protein</fullName>
    </submittedName>
</protein>
<gene>
    <name evidence="4" type="ORF">G9U52_24575</name>
</gene>
<dbReference type="SUPFAM" id="SSF55816">
    <property type="entry name" value="5'-nucleotidase (syn. UDP-sugar hydrolase), C-terminal domain"/>
    <property type="match status" value="1"/>
</dbReference>
<sequence length="598" mass="63531">MRKMNKWAFSTLVSLLVLSSVTPVFAAEGGGPAGTANAPTGTQASQTITILHTNDIHSRVEESADSIGYAKLSTLLKQQKASNPNTLMIDAGDTFHGQTIANLVRGESIVKIMNTVGYDAMAAGNHDFNYGSAHLVELAKQTKFPVLGANVKKADGSRLIGTNLIKEMNGVKIGIFGLSTPETAYKTHPKNVEGITFADPVQEAKLQVAELKGKVDVIIAVTHLGVDTTSIDTSKKLAEQVPEIDLIIDGHSHTVMEKGTMVGNVLIAQTGEYSKNIGKIQLTFEAGKLTSKTASLITRKDAEQIQADPAILDIINDVKKSQEDVLSQVVGSTSEKLIGERTVVRKGESNLGNLITDAMLKETGADVAITNGGGIRASIEAGQVTKGQIITVLPFGNYIQTKNVKGSDIKAALELGVAGYPGELGGFPHVAGVVFEFDASQPGGSRVTSVAIKGKPLDLNQTYLLATNDFMAAGGDQYTMFKEYPIANDFSSLEEAVISYMQSVGSKLPKVEGRIVAKMASPAPTTPAVPAAPVAPTVPKVPTTPAMQQDQLKVYIVKPGDSLSKIANLYATTWRKLQELNKILNPNRIYPGDEIILP</sequence>
<dbReference type="SUPFAM" id="SSF54106">
    <property type="entry name" value="LysM domain"/>
    <property type="match status" value="1"/>
</dbReference>
<dbReference type="InterPro" id="IPR036907">
    <property type="entry name" value="5'-Nucleotdase_C_sf"/>
</dbReference>
<dbReference type="SMART" id="SM00257">
    <property type="entry name" value="LysM"/>
    <property type="match status" value="1"/>
</dbReference>
<comment type="caution">
    <text evidence="4">The sequence shown here is derived from an EMBL/GenBank/DDBJ whole genome shotgun (WGS) entry which is preliminary data.</text>
</comment>
<evidence type="ECO:0000313" key="5">
    <source>
        <dbReference type="Proteomes" id="UP001165962"/>
    </source>
</evidence>
<proteinExistence type="inferred from homology"/>
<keyword evidence="2" id="KW-0547">Nucleotide-binding</keyword>
<keyword evidence="5" id="KW-1185">Reference proteome</keyword>
<evidence type="ECO:0000256" key="1">
    <source>
        <dbReference type="ARBA" id="ARBA00022729"/>
    </source>
</evidence>
<dbReference type="InterPro" id="IPR006146">
    <property type="entry name" value="5'-Nucleotdase_CS"/>
</dbReference>
<feature type="domain" description="LysM" evidence="3">
    <location>
        <begin position="553"/>
        <end position="597"/>
    </location>
</feature>
<dbReference type="PANTHER" id="PTHR11575:SF24">
    <property type="entry name" value="5'-NUCLEOTIDASE"/>
    <property type="match status" value="1"/>
</dbReference>
<dbReference type="InterPro" id="IPR029052">
    <property type="entry name" value="Metallo-depent_PP-like"/>
</dbReference>
<dbReference type="Gene3D" id="3.90.780.10">
    <property type="entry name" value="5'-Nucleotidase, C-terminal domain"/>
    <property type="match status" value="1"/>
</dbReference>
<dbReference type="InterPro" id="IPR008334">
    <property type="entry name" value="5'-Nucleotdase_C"/>
</dbReference>
<dbReference type="InterPro" id="IPR006179">
    <property type="entry name" value="5_nucleotidase/apyrase"/>
</dbReference>
<dbReference type="Gene3D" id="3.10.350.10">
    <property type="entry name" value="LysM domain"/>
    <property type="match status" value="1"/>
</dbReference>
<dbReference type="InterPro" id="IPR004843">
    <property type="entry name" value="Calcineurin-like_PHP"/>
</dbReference>
<reference evidence="4" key="1">
    <citation type="submission" date="2020-03" db="EMBL/GenBank/DDBJ databases">
        <title>Draft sequencing of Paenibacilllus sp. S3N08.</title>
        <authorList>
            <person name="Kim D.-U."/>
        </authorList>
    </citation>
    <scope>NUCLEOTIDE SEQUENCE</scope>
    <source>
        <strain evidence="4">S3N08</strain>
    </source>
</reference>
<dbReference type="Proteomes" id="UP001165962">
    <property type="component" value="Unassembled WGS sequence"/>
</dbReference>
<dbReference type="Pfam" id="PF01476">
    <property type="entry name" value="LysM"/>
    <property type="match status" value="1"/>
</dbReference>
<keyword evidence="2" id="KW-0378">Hydrolase</keyword>
<feature type="chain" id="PRO_5044967434" evidence="2">
    <location>
        <begin position="27"/>
        <end position="598"/>
    </location>
</feature>
<dbReference type="EMBL" id="JAAOIW010000010">
    <property type="protein sequence ID" value="NHN32995.1"/>
    <property type="molecule type" value="Genomic_DNA"/>
</dbReference>